<keyword evidence="3" id="KW-0812">Transmembrane</keyword>
<evidence type="ECO:0000256" key="5">
    <source>
        <dbReference type="ARBA" id="ARBA00023136"/>
    </source>
</evidence>
<dbReference type="SUPFAM" id="SSF52540">
    <property type="entry name" value="P-loop containing nucleoside triphosphate hydrolases"/>
    <property type="match status" value="1"/>
</dbReference>
<evidence type="ECO:0000256" key="3">
    <source>
        <dbReference type="ARBA" id="ARBA00022692"/>
    </source>
</evidence>
<dbReference type="Gene3D" id="3.40.50.300">
    <property type="entry name" value="P-loop containing nucleotide triphosphate hydrolases"/>
    <property type="match status" value="1"/>
</dbReference>
<dbReference type="Pfam" id="PF19055">
    <property type="entry name" value="ABC2_membrane_7"/>
    <property type="match status" value="1"/>
</dbReference>
<accession>A0A7R9QSF2</accession>
<evidence type="ECO:0000313" key="7">
    <source>
        <dbReference type="EMBL" id="CAD7655506.1"/>
    </source>
</evidence>
<organism evidence="7">
    <name type="scientific">Oppiella nova</name>
    <dbReference type="NCBI Taxonomy" id="334625"/>
    <lineage>
        <taxon>Eukaryota</taxon>
        <taxon>Metazoa</taxon>
        <taxon>Ecdysozoa</taxon>
        <taxon>Arthropoda</taxon>
        <taxon>Chelicerata</taxon>
        <taxon>Arachnida</taxon>
        <taxon>Acari</taxon>
        <taxon>Acariformes</taxon>
        <taxon>Sarcoptiformes</taxon>
        <taxon>Oribatida</taxon>
        <taxon>Brachypylina</taxon>
        <taxon>Oppioidea</taxon>
        <taxon>Oppiidae</taxon>
        <taxon>Oppiella</taxon>
    </lineage>
</organism>
<gene>
    <name evidence="7" type="ORF">ONB1V03_LOCUS12149</name>
</gene>
<reference evidence="7" key="1">
    <citation type="submission" date="2020-11" db="EMBL/GenBank/DDBJ databases">
        <authorList>
            <person name="Tran Van P."/>
        </authorList>
    </citation>
    <scope>NUCLEOTIDE SEQUENCE</scope>
</reference>
<comment type="subcellular location">
    <subcellularLocation>
        <location evidence="1">Membrane</location>
        <topology evidence="1">Multi-pass membrane protein</topology>
    </subcellularLocation>
</comment>
<dbReference type="InterPro" id="IPR027417">
    <property type="entry name" value="P-loop_NTPase"/>
</dbReference>
<dbReference type="PANTHER" id="PTHR48041:SF129">
    <property type="entry name" value="PROTEIN WHITE"/>
    <property type="match status" value="1"/>
</dbReference>
<keyword evidence="5" id="KW-0472">Membrane</keyword>
<evidence type="ECO:0000313" key="8">
    <source>
        <dbReference type="Proteomes" id="UP000728032"/>
    </source>
</evidence>
<proteinExistence type="predicted"/>
<dbReference type="InterPro" id="IPR050352">
    <property type="entry name" value="ABCG_transporters"/>
</dbReference>
<dbReference type="InterPro" id="IPR043926">
    <property type="entry name" value="ABCG_dom"/>
</dbReference>
<evidence type="ECO:0000256" key="4">
    <source>
        <dbReference type="ARBA" id="ARBA00022989"/>
    </source>
</evidence>
<dbReference type="PANTHER" id="PTHR48041">
    <property type="entry name" value="ABC TRANSPORTER G FAMILY MEMBER 28"/>
    <property type="match status" value="1"/>
</dbReference>
<dbReference type="Proteomes" id="UP000728032">
    <property type="component" value="Unassembled WGS sequence"/>
</dbReference>
<feature type="domain" description="ABC transporter family G" evidence="6">
    <location>
        <begin position="40"/>
        <end position="93"/>
    </location>
</feature>
<dbReference type="GO" id="GO:0140359">
    <property type="term" value="F:ABC-type transporter activity"/>
    <property type="evidence" value="ECO:0007669"/>
    <property type="project" value="InterPro"/>
</dbReference>
<dbReference type="EMBL" id="CAJPVJ010009600">
    <property type="protein sequence ID" value="CAG2172693.1"/>
    <property type="molecule type" value="Genomic_DNA"/>
</dbReference>
<keyword evidence="2" id="KW-0813">Transport</keyword>
<evidence type="ECO:0000259" key="6">
    <source>
        <dbReference type="Pfam" id="PF19055"/>
    </source>
</evidence>
<dbReference type="EMBL" id="OC924425">
    <property type="protein sequence ID" value="CAD7655506.1"/>
    <property type="molecule type" value="Genomic_DNA"/>
</dbReference>
<name>A0A7R9QSF2_9ACAR</name>
<evidence type="ECO:0000256" key="2">
    <source>
        <dbReference type="ARBA" id="ARBA00022448"/>
    </source>
</evidence>
<keyword evidence="8" id="KW-1185">Reference proteome</keyword>
<protein>
    <recommendedName>
        <fullName evidence="6">ABC transporter family G domain-containing protein</fullName>
    </recommendedName>
</protein>
<dbReference type="GO" id="GO:0030659">
    <property type="term" value="C:cytoplasmic vesicle membrane"/>
    <property type="evidence" value="ECO:0007669"/>
    <property type="project" value="TreeGrafter"/>
</dbReference>
<dbReference type="AlphaFoldDB" id="A0A7R9QSF2"/>
<sequence>MIECISDEPTTGLDSFMAKSIVQVLKTMASEGRTVICTIHQPSSQVFELFDRLLLMADGRVAFMGSIGEAKDFFSSQGLVCPKTYNPSDYYLRELVNSGYNVDKMSALNTATLGSGYRAVVFGVLYYGQGYDYSNVDNINGALNMILLEYSLAQSTVALTGKKLYFVGNTTTSYDL</sequence>
<dbReference type="GO" id="GO:0005886">
    <property type="term" value="C:plasma membrane"/>
    <property type="evidence" value="ECO:0007669"/>
    <property type="project" value="TreeGrafter"/>
</dbReference>
<evidence type="ECO:0000256" key="1">
    <source>
        <dbReference type="ARBA" id="ARBA00004141"/>
    </source>
</evidence>
<keyword evidence="4" id="KW-1133">Transmembrane helix</keyword>
<dbReference type="OrthoDB" id="6496307at2759"/>